<dbReference type="Proteomes" id="UP000193642">
    <property type="component" value="Unassembled WGS sequence"/>
</dbReference>
<feature type="transmembrane region" description="Helical" evidence="1">
    <location>
        <begin position="153"/>
        <end position="172"/>
    </location>
</feature>
<feature type="transmembrane region" description="Helical" evidence="1">
    <location>
        <begin position="205"/>
        <end position="225"/>
    </location>
</feature>
<evidence type="ECO:0000313" key="3">
    <source>
        <dbReference type="Proteomes" id="UP000193642"/>
    </source>
</evidence>
<dbReference type="EMBL" id="MCGO01000060">
    <property type="protein sequence ID" value="ORY35207.1"/>
    <property type="molecule type" value="Genomic_DNA"/>
</dbReference>
<keyword evidence="1" id="KW-0812">Transmembrane</keyword>
<dbReference type="Gene3D" id="1.20.1070.10">
    <property type="entry name" value="Rhodopsin 7-helix transmembrane proteins"/>
    <property type="match status" value="1"/>
</dbReference>
<gene>
    <name evidence="2" type="ORF">BCR33DRAFT_790763</name>
</gene>
<proteinExistence type="predicted"/>
<name>A0A1Y2BKS3_9FUNG</name>
<feature type="transmembrane region" description="Helical" evidence="1">
    <location>
        <begin position="28"/>
        <end position="46"/>
    </location>
</feature>
<evidence type="ECO:0008006" key="4">
    <source>
        <dbReference type="Google" id="ProtNLM"/>
    </source>
</evidence>
<keyword evidence="1" id="KW-1133">Transmembrane helix</keyword>
<organism evidence="2 3">
    <name type="scientific">Rhizoclosmatium globosum</name>
    <dbReference type="NCBI Taxonomy" id="329046"/>
    <lineage>
        <taxon>Eukaryota</taxon>
        <taxon>Fungi</taxon>
        <taxon>Fungi incertae sedis</taxon>
        <taxon>Chytridiomycota</taxon>
        <taxon>Chytridiomycota incertae sedis</taxon>
        <taxon>Chytridiomycetes</taxon>
        <taxon>Chytridiales</taxon>
        <taxon>Chytriomycetaceae</taxon>
        <taxon>Rhizoclosmatium</taxon>
    </lineage>
</organism>
<keyword evidence="1" id="KW-0472">Membrane</keyword>
<feature type="transmembrane region" description="Helical" evidence="1">
    <location>
        <begin position="58"/>
        <end position="81"/>
    </location>
</feature>
<protein>
    <recommendedName>
        <fullName evidence="4">G-protein coupled receptors family 1 profile domain-containing protein</fullName>
    </recommendedName>
</protein>
<evidence type="ECO:0000313" key="2">
    <source>
        <dbReference type="EMBL" id="ORY35207.1"/>
    </source>
</evidence>
<sequence>MNSTDVITSNPTRVTPQRLFIVRYTLEVPIYVIGLFLNSYVAYMFLRNDRNRFRESRLNRIITYLVGACLLWSAVSCFRYFEWLVDGGMSTTLNTIYALLAPICLVSILGLNLMLAMERFFVMRQRSDIDTKTDDSVLPNNELQATVWIWSTAVYYITVIVAIITLYISTFLHTRKILRMYRRTQPSSAKDVVQNQALFQIERKVLFYSVCFGLVVIVCYLPEILMNGCIIVRIIDPHTQGDLIEVWKCVANVFVACDSVITPLLVLFVGPKDQRHDEENL</sequence>
<feature type="transmembrane region" description="Helical" evidence="1">
    <location>
        <begin position="96"/>
        <end position="117"/>
    </location>
</feature>
<evidence type="ECO:0000256" key="1">
    <source>
        <dbReference type="SAM" id="Phobius"/>
    </source>
</evidence>
<dbReference type="SUPFAM" id="SSF81321">
    <property type="entry name" value="Family A G protein-coupled receptor-like"/>
    <property type="match status" value="1"/>
</dbReference>
<comment type="caution">
    <text evidence="2">The sequence shown here is derived from an EMBL/GenBank/DDBJ whole genome shotgun (WGS) entry which is preliminary data.</text>
</comment>
<accession>A0A1Y2BKS3</accession>
<keyword evidence="3" id="KW-1185">Reference proteome</keyword>
<reference evidence="2 3" key="1">
    <citation type="submission" date="2016-07" db="EMBL/GenBank/DDBJ databases">
        <title>Pervasive Adenine N6-methylation of Active Genes in Fungi.</title>
        <authorList>
            <consortium name="DOE Joint Genome Institute"/>
            <person name="Mondo S.J."/>
            <person name="Dannebaum R.O."/>
            <person name="Kuo R.C."/>
            <person name="Labutti K."/>
            <person name="Haridas S."/>
            <person name="Kuo A."/>
            <person name="Salamov A."/>
            <person name="Ahrendt S.R."/>
            <person name="Lipzen A."/>
            <person name="Sullivan W."/>
            <person name="Andreopoulos W.B."/>
            <person name="Clum A."/>
            <person name="Lindquist E."/>
            <person name="Daum C."/>
            <person name="Ramamoorthy G.K."/>
            <person name="Gryganskyi A."/>
            <person name="Culley D."/>
            <person name="Magnuson J.K."/>
            <person name="James T.Y."/>
            <person name="O'Malley M.A."/>
            <person name="Stajich J.E."/>
            <person name="Spatafora J.W."/>
            <person name="Visel A."/>
            <person name="Grigoriev I.V."/>
        </authorList>
    </citation>
    <scope>NUCLEOTIDE SEQUENCE [LARGE SCALE GENOMIC DNA]</scope>
    <source>
        <strain evidence="2 3">JEL800</strain>
    </source>
</reference>
<dbReference type="AlphaFoldDB" id="A0A1Y2BKS3"/>
<dbReference type="OrthoDB" id="2113112at2759"/>